<dbReference type="AlphaFoldDB" id="A0A9N9SYR1"/>
<dbReference type="Proteomes" id="UP001153709">
    <property type="component" value="Chromosome 3"/>
</dbReference>
<evidence type="ECO:0000256" key="5">
    <source>
        <dbReference type="SAM" id="SignalP"/>
    </source>
</evidence>
<gene>
    <name evidence="7" type="ORF">DIABBA_LOCUS4587</name>
</gene>
<dbReference type="GO" id="GO:0016298">
    <property type="term" value="F:lipase activity"/>
    <property type="evidence" value="ECO:0007669"/>
    <property type="project" value="InterPro"/>
</dbReference>
<dbReference type="PRINTS" id="PR00821">
    <property type="entry name" value="TAGLIPASE"/>
</dbReference>
<name>A0A9N9SYR1_DIABA</name>
<dbReference type="OrthoDB" id="199913at2759"/>
<dbReference type="GO" id="GO:0005615">
    <property type="term" value="C:extracellular space"/>
    <property type="evidence" value="ECO:0007669"/>
    <property type="project" value="TreeGrafter"/>
</dbReference>
<comment type="subcellular location">
    <subcellularLocation>
        <location evidence="1">Secreted</location>
    </subcellularLocation>
</comment>
<dbReference type="SUPFAM" id="SSF53474">
    <property type="entry name" value="alpha/beta-Hydrolases"/>
    <property type="match status" value="1"/>
</dbReference>
<keyword evidence="8" id="KW-1185">Reference proteome</keyword>
<dbReference type="Pfam" id="PF00151">
    <property type="entry name" value="Lipase"/>
    <property type="match status" value="1"/>
</dbReference>
<dbReference type="InterPro" id="IPR029058">
    <property type="entry name" value="AB_hydrolase_fold"/>
</dbReference>
<evidence type="ECO:0000313" key="7">
    <source>
        <dbReference type="EMBL" id="CAG9830941.1"/>
    </source>
</evidence>
<evidence type="ECO:0000256" key="4">
    <source>
        <dbReference type="RuleBase" id="RU004262"/>
    </source>
</evidence>
<feature type="chain" id="PRO_5040131134" description="Lipase domain-containing protein" evidence="5">
    <location>
        <begin position="17"/>
        <end position="320"/>
    </location>
</feature>
<keyword evidence="5" id="KW-0732">Signal</keyword>
<evidence type="ECO:0000256" key="3">
    <source>
        <dbReference type="ARBA" id="ARBA00022525"/>
    </source>
</evidence>
<dbReference type="Gene3D" id="3.40.50.1820">
    <property type="entry name" value="alpha/beta hydrolase"/>
    <property type="match status" value="1"/>
</dbReference>
<dbReference type="PANTHER" id="PTHR11610:SF190">
    <property type="entry name" value="VITELLOGENIN-3-LIKE PROTEIN"/>
    <property type="match status" value="1"/>
</dbReference>
<dbReference type="InterPro" id="IPR000734">
    <property type="entry name" value="TAG_lipase"/>
</dbReference>
<dbReference type="EMBL" id="OU898278">
    <property type="protein sequence ID" value="CAG9830941.1"/>
    <property type="molecule type" value="Genomic_DNA"/>
</dbReference>
<organism evidence="7 8">
    <name type="scientific">Diabrotica balteata</name>
    <name type="common">Banded cucumber beetle</name>
    <dbReference type="NCBI Taxonomy" id="107213"/>
    <lineage>
        <taxon>Eukaryota</taxon>
        <taxon>Metazoa</taxon>
        <taxon>Ecdysozoa</taxon>
        <taxon>Arthropoda</taxon>
        <taxon>Hexapoda</taxon>
        <taxon>Insecta</taxon>
        <taxon>Pterygota</taxon>
        <taxon>Neoptera</taxon>
        <taxon>Endopterygota</taxon>
        <taxon>Coleoptera</taxon>
        <taxon>Polyphaga</taxon>
        <taxon>Cucujiformia</taxon>
        <taxon>Chrysomeloidea</taxon>
        <taxon>Chrysomelidae</taxon>
        <taxon>Galerucinae</taxon>
        <taxon>Diabroticina</taxon>
        <taxon>Diabroticites</taxon>
        <taxon>Diabrotica</taxon>
    </lineage>
</organism>
<accession>A0A9N9SYR1</accession>
<keyword evidence="3" id="KW-0964">Secreted</keyword>
<dbReference type="InterPro" id="IPR002334">
    <property type="entry name" value="Allerg_PlipaseA1"/>
</dbReference>
<dbReference type="PRINTS" id="PR00825">
    <property type="entry name" value="DOLALLERGEN"/>
</dbReference>
<proteinExistence type="inferred from homology"/>
<evidence type="ECO:0000256" key="2">
    <source>
        <dbReference type="ARBA" id="ARBA00010701"/>
    </source>
</evidence>
<dbReference type="InterPro" id="IPR013818">
    <property type="entry name" value="Lipase"/>
</dbReference>
<dbReference type="CDD" id="cd00707">
    <property type="entry name" value="Pancreat_lipase_like"/>
    <property type="match status" value="1"/>
</dbReference>
<evidence type="ECO:0000256" key="1">
    <source>
        <dbReference type="ARBA" id="ARBA00004613"/>
    </source>
</evidence>
<evidence type="ECO:0000313" key="8">
    <source>
        <dbReference type="Proteomes" id="UP001153709"/>
    </source>
</evidence>
<sequence>MNNVLVLCAIFACVAATPTSMVRDASSELYKVQDYTQPIQMKAVSSDDVLLYFRNQNDLDNENALNISDTSSLQQLGFSTEKFTIFLIHGWRNEYDSNVNNVLTEAYLSKHDVNVFVVDWSSLADDLYVNAASAVGGVGEIVGKYVQSLVKNNNLDLDRTAIVGHSLGAHVAGIVGLALGGKVDYIVGLDPALPLFLMIHEDYRLDATDAKFVQVIHTCAGLLGVYFNIGHSDYYPNGGREQPGCWLDVLGTCAHGRSYKYFAESIKSGGFIATKCDSYGDFQSDDCSEEYSTMGGYYIDKRASGAYYLDTNSDSPYAKN</sequence>
<reference evidence="7" key="1">
    <citation type="submission" date="2022-01" db="EMBL/GenBank/DDBJ databases">
        <authorList>
            <person name="King R."/>
        </authorList>
    </citation>
    <scope>NUCLEOTIDE SEQUENCE</scope>
</reference>
<evidence type="ECO:0000259" key="6">
    <source>
        <dbReference type="Pfam" id="PF00151"/>
    </source>
</evidence>
<feature type="domain" description="Lipase" evidence="6">
    <location>
        <begin position="47"/>
        <end position="317"/>
    </location>
</feature>
<dbReference type="InterPro" id="IPR033906">
    <property type="entry name" value="Lipase_N"/>
</dbReference>
<feature type="signal peptide" evidence="5">
    <location>
        <begin position="1"/>
        <end position="16"/>
    </location>
</feature>
<protein>
    <recommendedName>
        <fullName evidence="6">Lipase domain-containing protein</fullName>
    </recommendedName>
</protein>
<dbReference type="PANTHER" id="PTHR11610">
    <property type="entry name" value="LIPASE"/>
    <property type="match status" value="1"/>
</dbReference>
<comment type="similarity">
    <text evidence="2 4">Belongs to the AB hydrolase superfamily. Lipase family.</text>
</comment>
<dbReference type="GO" id="GO:0016042">
    <property type="term" value="P:lipid catabolic process"/>
    <property type="evidence" value="ECO:0007669"/>
    <property type="project" value="TreeGrafter"/>
</dbReference>